<gene>
    <name evidence="9" type="ORF">ACJMK2_004639</name>
</gene>
<dbReference type="PRINTS" id="PR00929">
    <property type="entry name" value="ATHOOK"/>
</dbReference>
<comment type="caution">
    <text evidence="9">The sequence shown here is derived from an EMBL/GenBank/DDBJ whole genome shotgun (WGS) entry which is preliminary data.</text>
</comment>
<feature type="compositionally biased region" description="Basic and acidic residues" evidence="7">
    <location>
        <begin position="1155"/>
        <end position="1178"/>
    </location>
</feature>
<feature type="compositionally biased region" description="Basic and acidic residues" evidence="7">
    <location>
        <begin position="1185"/>
        <end position="1216"/>
    </location>
</feature>
<dbReference type="InterPro" id="IPR001680">
    <property type="entry name" value="WD40_rpt"/>
</dbReference>
<reference evidence="9 10" key="1">
    <citation type="submission" date="2024-11" db="EMBL/GenBank/DDBJ databases">
        <title>Chromosome-level genome assembly of the freshwater bivalve Anodonta woodiana.</title>
        <authorList>
            <person name="Chen X."/>
        </authorList>
    </citation>
    <scope>NUCLEOTIDE SEQUENCE [LARGE SCALE GENOMIC DNA]</scope>
    <source>
        <strain evidence="9">MN2024</strain>
        <tissue evidence="9">Gills</tissue>
    </source>
</reference>
<keyword evidence="5" id="KW-0539">Nucleus</keyword>
<feature type="compositionally biased region" description="Basic and acidic residues" evidence="7">
    <location>
        <begin position="348"/>
        <end position="364"/>
    </location>
</feature>
<evidence type="ECO:0000313" key="10">
    <source>
        <dbReference type="Proteomes" id="UP001634394"/>
    </source>
</evidence>
<evidence type="ECO:0000313" key="9">
    <source>
        <dbReference type="EMBL" id="KAL3892432.1"/>
    </source>
</evidence>
<dbReference type="InterPro" id="IPR052416">
    <property type="entry name" value="GTF3C_component"/>
</dbReference>
<feature type="region of interest" description="Disordered" evidence="7">
    <location>
        <begin position="1133"/>
        <end position="1240"/>
    </location>
</feature>
<dbReference type="Proteomes" id="UP001634394">
    <property type="component" value="Unassembled WGS sequence"/>
</dbReference>
<dbReference type="InterPro" id="IPR019775">
    <property type="entry name" value="WD40_repeat_CS"/>
</dbReference>
<keyword evidence="10" id="KW-1185">Reference proteome</keyword>
<dbReference type="Pfam" id="PF00400">
    <property type="entry name" value="WD40"/>
    <property type="match status" value="3"/>
</dbReference>
<dbReference type="PROSITE" id="PS00028">
    <property type="entry name" value="ZINC_FINGER_C2H2_1"/>
    <property type="match status" value="1"/>
</dbReference>
<keyword evidence="3" id="KW-0677">Repeat</keyword>
<feature type="compositionally biased region" description="Basic and acidic residues" evidence="7">
    <location>
        <begin position="203"/>
        <end position="220"/>
    </location>
</feature>
<evidence type="ECO:0000256" key="2">
    <source>
        <dbReference type="ARBA" id="ARBA00022574"/>
    </source>
</evidence>
<feature type="compositionally biased region" description="Basic and acidic residues" evidence="7">
    <location>
        <begin position="163"/>
        <end position="174"/>
    </location>
</feature>
<feature type="compositionally biased region" description="Basic and acidic residues" evidence="7">
    <location>
        <begin position="1133"/>
        <end position="1148"/>
    </location>
</feature>
<evidence type="ECO:0000256" key="6">
    <source>
        <dbReference type="PROSITE-ProRule" id="PRU00221"/>
    </source>
</evidence>
<dbReference type="SUPFAM" id="SSF50978">
    <property type="entry name" value="WD40 repeat-like"/>
    <property type="match status" value="1"/>
</dbReference>
<feature type="compositionally biased region" description="Basic and acidic residues" evidence="7">
    <location>
        <begin position="1224"/>
        <end position="1233"/>
    </location>
</feature>
<proteinExistence type="predicted"/>
<dbReference type="PROSITE" id="PS00678">
    <property type="entry name" value="WD_REPEATS_1"/>
    <property type="match status" value="1"/>
</dbReference>
<feature type="compositionally biased region" description="Polar residues" evidence="7">
    <location>
        <begin position="10"/>
        <end position="47"/>
    </location>
</feature>
<dbReference type="InterPro" id="IPR013087">
    <property type="entry name" value="Znf_C2H2_type"/>
</dbReference>
<dbReference type="GO" id="GO:0005634">
    <property type="term" value="C:nucleus"/>
    <property type="evidence" value="ECO:0007669"/>
    <property type="project" value="UniProtKB-SubCell"/>
</dbReference>
<evidence type="ECO:0000256" key="3">
    <source>
        <dbReference type="ARBA" id="ARBA00022737"/>
    </source>
</evidence>
<feature type="compositionally biased region" description="Basic residues" evidence="7">
    <location>
        <begin position="176"/>
        <end position="186"/>
    </location>
</feature>
<dbReference type="InterPro" id="IPR015943">
    <property type="entry name" value="WD40/YVTN_repeat-like_dom_sf"/>
</dbReference>
<keyword evidence="4" id="KW-0804">Transcription</keyword>
<feature type="compositionally biased region" description="Basic and acidic residues" evidence="7">
    <location>
        <begin position="67"/>
        <end position="80"/>
    </location>
</feature>
<evidence type="ECO:0000256" key="4">
    <source>
        <dbReference type="ARBA" id="ARBA00023163"/>
    </source>
</evidence>
<accession>A0ABD3Y3J2</accession>
<dbReference type="EMBL" id="JBJQND010000001">
    <property type="protein sequence ID" value="KAL3892432.1"/>
    <property type="molecule type" value="Genomic_DNA"/>
</dbReference>
<name>A0ABD3Y3J2_SINWO</name>
<dbReference type="SMART" id="SM00320">
    <property type="entry name" value="WD40"/>
    <property type="match status" value="5"/>
</dbReference>
<feature type="region of interest" description="Disordered" evidence="7">
    <location>
        <begin position="598"/>
        <end position="662"/>
    </location>
</feature>
<feature type="compositionally biased region" description="Polar residues" evidence="7">
    <location>
        <begin position="272"/>
        <end position="294"/>
    </location>
</feature>
<dbReference type="PROSITE" id="PS50082">
    <property type="entry name" value="WD_REPEATS_2"/>
    <property type="match status" value="2"/>
</dbReference>
<feature type="compositionally biased region" description="Basic and acidic residues" evidence="7">
    <location>
        <begin position="598"/>
        <end position="609"/>
    </location>
</feature>
<feature type="region of interest" description="Disordered" evidence="7">
    <location>
        <begin position="1"/>
        <end position="83"/>
    </location>
</feature>
<feature type="repeat" description="WD" evidence="6">
    <location>
        <begin position="918"/>
        <end position="961"/>
    </location>
</feature>
<feature type="region of interest" description="Disordered" evidence="7">
    <location>
        <begin position="162"/>
        <end position="417"/>
    </location>
</feature>
<feature type="compositionally biased region" description="Polar residues" evidence="7">
    <location>
        <begin position="316"/>
        <end position="325"/>
    </location>
</feature>
<dbReference type="Gene3D" id="2.130.10.10">
    <property type="entry name" value="YVTN repeat-like/Quinoprotein amine dehydrogenase"/>
    <property type="match status" value="1"/>
</dbReference>
<feature type="repeat" description="WD" evidence="6">
    <location>
        <begin position="972"/>
        <end position="1004"/>
    </location>
</feature>
<dbReference type="PANTHER" id="PTHR15052:SF2">
    <property type="entry name" value="GENERAL TRANSCRIPTION FACTOR 3C POLYPEPTIDE 2"/>
    <property type="match status" value="1"/>
</dbReference>
<dbReference type="InterPro" id="IPR036322">
    <property type="entry name" value="WD40_repeat_dom_sf"/>
</dbReference>
<comment type="subcellular location">
    <subcellularLocation>
        <location evidence="1">Nucleus</location>
    </subcellularLocation>
</comment>
<feature type="compositionally biased region" description="Basic residues" evidence="7">
    <location>
        <begin position="296"/>
        <end position="305"/>
    </location>
</feature>
<organism evidence="9 10">
    <name type="scientific">Sinanodonta woodiana</name>
    <name type="common">Chinese pond mussel</name>
    <name type="synonym">Anodonta woodiana</name>
    <dbReference type="NCBI Taxonomy" id="1069815"/>
    <lineage>
        <taxon>Eukaryota</taxon>
        <taxon>Metazoa</taxon>
        <taxon>Spiralia</taxon>
        <taxon>Lophotrochozoa</taxon>
        <taxon>Mollusca</taxon>
        <taxon>Bivalvia</taxon>
        <taxon>Autobranchia</taxon>
        <taxon>Heteroconchia</taxon>
        <taxon>Palaeoheterodonta</taxon>
        <taxon>Unionida</taxon>
        <taxon>Unionoidea</taxon>
        <taxon>Unionidae</taxon>
        <taxon>Unioninae</taxon>
        <taxon>Sinanodonta</taxon>
    </lineage>
</organism>
<keyword evidence="2 6" id="KW-0853">WD repeat</keyword>
<dbReference type="PANTHER" id="PTHR15052">
    <property type="entry name" value="RNA POLYMERASE III TRANSCRIPTION INITIATION FACTOR COMPLEX SUBUNIT"/>
    <property type="match status" value="1"/>
</dbReference>
<evidence type="ECO:0000256" key="7">
    <source>
        <dbReference type="SAM" id="MobiDB-lite"/>
    </source>
</evidence>
<dbReference type="InterPro" id="IPR017956">
    <property type="entry name" value="AT_hook_DNA-bd_motif"/>
</dbReference>
<sequence>MSKHSLIKNFLTSTPVPAKSQQQKGGIQNLFENSNEGGEVDTGNNATCDGKKEASIEKKKRGRPRKNKCENESNERRTDEVGSSLVLETSLQIEDQDIEAISVSSIKHESSNNELNLDGEKVSISYDGDKNLDNKKKNGLSENSAFSDLSEMSGCLSLLNSEEIEKSQKQDTKIIKGIRKRGRPPKKTSFDEMLETSGPLCENSEKSVQKVKEEKSDLLHDSLINKSGLEDASKFTKKNSDTETPDPNQKTKRERKPPKYVTEEYETDISKKSVNGEQSMQFKSLLEISTSETSVTRKRGRPRKQKMPDDRMAENEGSTGETPGSGNHKESDVVHINNTDNVGMLLSDEGKSNTKGDNSQHIEDTPEAVPVKRKRGRPPKTATHFQDTMKNCQKRKFESVSPNTSLEEKDSVGKKVRKRRRINDNNVEACLDEECDGKEEEEDEWEEETHSKKKSQLKENRKKNILEKKEKIGGPQKIFECVHCQKQMDNKTRIKHHMAVEHQALWTPDCPEGKADMTSLRQVIQIKKFLNCPTCGKRHNHHHYYKNHLEWCGRENETYICELCGGELMLRWRKIHLDYCRKKKEEIELSMTQKHLMKTDLDDSDDGNHKRQKRKAAEKASAMLHDLSKADDPDGNSDDDKDSDAKLDDEMSDEDDYDSDDVVDEHKKSFGRSRAHPDAAKFYVAIKKVLKYVEENYLRTVHTKLLPCVSDWVLLSESEANKYLPDHSKSAEFKFTGRMENTTRLECFEGRFICGQFSFYTGCPLWRVSWCPVPCDSTSDQYLAVTGSLDRDKLHPISETSSGPGLIQIWKIPISSNKYAKEIAVPKMEFGIAHDYGFVTGMKWCPSGCWQSPNDPSQLQEQSVILRLGLLAISCSDSTIRIYSVPQPSSMSVQEIEGRPPLVYHAQPVLTLKPSRNSFSHPLTCSSLAWQSANDHQYMMGGFSDGTVRIWDLCTSSIMLRTKQELFPFRSFHAHSRVVRGCDWSKMSDNYFVTASDDRLLKFWCLDNTEYPIYKDKYSPFNEVEWPLLYPGALSASDDAMTMTSNRGRFVEAGHLKCNLREDLMRNNVFFLTVHNAAIWSLGWSNWLNMAFFADNRGHIYTFPCPNFAVQNPDTKTYKYRLSVLKTTLKFKDEESKENEKRANERQQEQVIEPDNSKQNEPEIDNIKNSETVCDKSMENMPDSDACKKNEDVEGSSKDEFKEKNKTSNNKEEKSRNLKGKVSSYEETKKDSEVQASRVWPSSYREAVEKTYLEYTESVETKSPAPKTVDEIETNIDCFPLGSLYSIAVNPNYHTCCWLASGGEAGIVRIQNIKPLIMNSMLKPHVPDT</sequence>
<evidence type="ECO:0000259" key="8">
    <source>
        <dbReference type="PROSITE" id="PS00028"/>
    </source>
</evidence>
<evidence type="ECO:0000256" key="5">
    <source>
        <dbReference type="ARBA" id="ARBA00023242"/>
    </source>
</evidence>
<dbReference type="SMART" id="SM00384">
    <property type="entry name" value="AT_hook"/>
    <property type="match status" value="4"/>
</dbReference>
<feature type="compositionally biased region" description="Basic and acidic residues" evidence="7">
    <location>
        <begin position="228"/>
        <end position="241"/>
    </location>
</feature>
<feature type="region of interest" description="Disordered" evidence="7">
    <location>
        <begin position="439"/>
        <end position="458"/>
    </location>
</feature>
<feature type="compositionally biased region" description="Acidic residues" evidence="7">
    <location>
        <begin position="633"/>
        <end position="642"/>
    </location>
</feature>
<protein>
    <recommendedName>
        <fullName evidence="8">C2H2-type domain-containing protein</fullName>
    </recommendedName>
</protein>
<feature type="domain" description="C2H2-type" evidence="8">
    <location>
        <begin position="481"/>
        <end position="502"/>
    </location>
</feature>
<evidence type="ECO:0000256" key="1">
    <source>
        <dbReference type="ARBA" id="ARBA00004123"/>
    </source>
</evidence>
<feature type="compositionally biased region" description="Acidic residues" evidence="7">
    <location>
        <begin position="650"/>
        <end position="662"/>
    </location>
</feature>
<dbReference type="EMBL" id="JBJQND010000001">
    <property type="protein sequence ID" value="KAL3892431.1"/>
    <property type="molecule type" value="Genomic_DNA"/>
</dbReference>